<evidence type="ECO:0000313" key="2">
    <source>
        <dbReference type="Proteomes" id="UP001055811"/>
    </source>
</evidence>
<name>A0ACB9FBX4_CICIN</name>
<reference evidence="2" key="1">
    <citation type="journal article" date="2022" name="Mol. Ecol. Resour.">
        <title>The genomes of chicory, endive, great burdock and yacon provide insights into Asteraceae palaeo-polyploidization history and plant inulin production.</title>
        <authorList>
            <person name="Fan W."/>
            <person name="Wang S."/>
            <person name="Wang H."/>
            <person name="Wang A."/>
            <person name="Jiang F."/>
            <person name="Liu H."/>
            <person name="Zhao H."/>
            <person name="Xu D."/>
            <person name="Zhang Y."/>
        </authorList>
    </citation>
    <scope>NUCLEOTIDE SEQUENCE [LARGE SCALE GENOMIC DNA]</scope>
    <source>
        <strain evidence="2">cv. Punajuju</strain>
    </source>
</reference>
<sequence length="646" mass="72676">MLMGNKKGDLGHVWIAAHFPHRIRKQLVEQTNISSSVDKILVDQLPIVTYRILGFLLLGVTRLYSKKVEYLLVDCNHSLYEMKVYCEGRKKVNINVGGMCLPESSSQRSKTNILGMNVPESSSGKKYNTFMEAMREEFSSISLPENFELDAFDLQVVEDESSSEQHVKSHLEIVLPDEWENDETGHHSETSPENLRDRFSMDECLVPMELDEEVTLPKIPFIEEDPEWKNTNSSYDNMIFEDRENINNKHHDEECTPMVLETTLVDDNITVKPTPEKRQLSVTVDVTPRSKGKHKSDNMGVLTPAVRERVRASRKRTCVYDDTLVIRNVVYKEWVTDASDLLRKRRKALTSTQSFDCFMEPIIPINAGFPSDIRSTISKIELLQVQQVEGTMEAGLEVDDGVGVGVGVGSSGMHKDSEENEAIAPSTPVTQSASKANQEGPTSSCETGEKHLFPTNDVEIDSFKLKEVIQLQGPSSSTLQNQGHENWSAITRSVGGYLHTNFTQRQRQDEVVKLSHILKQKTKRESARFFSEILLLKTGGYIDVKQEKAYDEIYVMQTFKRLAIPVERRNALSALAAKPLCHVLDSSCHRLYSLPSPSRWPSFLLPASLTSTASPAPFLRLSACDASLPVSPRINGGKFLAPLFPR</sequence>
<evidence type="ECO:0000313" key="1">
    <source>
        <dbReference type="EMBL" id="KAI3768863.1"/>
    </source>
</evidence>
<dbReference type="Proteomes" id="UP001055811">
    <property type="component" value="Linkage Group LG03"/>
</dbReference>
<keyword evidence="2" id="KW-1185">Reference proteome</keyword>
<dbReference type="EMBL" id="CM042011">
    <property type="protein sequence ID" value="KAI3768863.1"/>
    <property type="molecule type" value="Genomic_DNA"/>
</dbReference>
<organism evidence="1 2">
    <name type="scientific">Cichorium intybus</name>
    <name type="common">Chicory</name>
    <dbReference type="NCBI Taxonomy" id="13427"/>
    <lineage>
        <taxon>Eukaryota</taxon>
        <taxon>Viridiplantae</taxon>
        <taxon>Streptophyta</taxon>
        <taxon>Embryophyta</taxon>
        <taxon>Tracheophyta</taxon>
        <taxon>Spermatophyta</taxon>
        <taxon>Magnoliopsida</taxon>
        <taxon>eudicotyledons</taxon>
        <taxon>Gunneridae</taxon>
        <taxon>Pentapetalae</taxon>
        <taxon>asterids</taxon>
        <taxon>campanulids</taxon>
        <taxon>Asterales</taxon>
        <taxon>Asteraceae</taxon>
        <taxon>Cichorioideae</taxon>
        <taxon>Cichorieae</taxon>
        <taxon>Cichoriinae</taxon>
        <taxon>Cichorium</taxon>
    </lineage>
</organism>
<gene>
    <name evidence="1" type="ORF">L2E82_19699</name>
</gene>
<proteinExistence type="predicted"/>
<reference evidence="1 2" key="2">
    <citation type="journal article" date="2022" name="Mol. Ecol. Resour.">
        <title>The genomes of chicory, endive, great burdock and yacon provide insights into Asteraceae paleo-polyploidization history and plant inulin production.</title>
        <authorList>
            <person name="Fan W."/>
            <person name="Wang S."/>
            <person name="Wang H."/>
            <person name="Wang A."/>
            <person name="Jiang F."/>
            <person name="Liu H."/>
            <person name="Zhao H."/>
            <person name="Xu D."/>
            <person name="Zhang Y."/>
        </authorList>
    </citation>
    <scope>NUCLEOTIDE SEQUENCE [LARGE SCALE GENOMIC DNA]</scope>
    <source>
        <strain evidence="2">cv. Punajuju</strain>
        <tissue evidence="1">Leaves</tissue>
    </source>
</reference>
<accession>A0ACB9FBX4</accession>
<protein>
    <submittedName>
        <fullName evidence="1">Uncharacterized protein</fullName>
    </submittedName>
</protein>
<comment type="caution">
    <text evidence="1">The sequence shown here is derived from an EMBL/GenBank/DDBJ whole genome shotgun (WGS) entry which is preliminary data.</text>
</comment>